<comment type="subcellular location">
    <subcellularLocation>
        <location evidence="1 14">Cell outer membrane</location>
        <topology evidence="1 14">Multi-pass membrane protein</topology>
    </subcellularLocation>
</comment>
<dbReference type="InterPro" id="IPR039426">
    <property type="entry name" value="TonB-dep_rcpt-like"/>
</dbReference>
<keyword evidence="21" id="KW-1185">Reference proteome</keyword>
<feature type="short sequence motif" description="TonB C-terminal box" evidence="15">
    <location>
        <begin position="689"/>
        <end position="706"/>
    </location>
</feature>
<keyword evidence="11 14" id="KW-0472">Membrane</keyword>
<evidence type="ECO:0000256" key="1">
    <source>
        <dbReference type="ARBA" id="ARBA00004571"/>
    </source>
</evidence>
<dbReference type="CDD" id="cd01347">
    <property type="entry name" value="ligand_gated_channel"/>
    <property type="match status" value="1"/>
</dbReference>
<dbReference type="InterPro" id="IPR010917">
    <property type="entry name" value="TonB_rcpt_CS"/>
</dbReference>
<evidence type="ECO:0000256" key="15">
    <source>
        <dbReference type="PROSITE-ProRule" id="PRU10144"/>
    </source>
</evidence>
<evidence type="ECO:0000256" key="7">
    <source>
        <dbReference type="ARBA" id="ARBA00022729"/>
    </source>
</evidence>
<keyword evidence="6 14" id="KW-0812">Transmembrane</keyword>
<organism evidence="20 21">
    <name type="scientific">Janthinobacterium lividum</name>
    <dbReference type="NCBI Taxonomy" id="29581"/>
    <lineage>
        <taxon>Bacteria</taxon>
        <taxon>Pseudomonadati</taxon>
        <taxon>Pseudomonadota</taxon>
        <taxon>Betaproteobacteria</taxon>
        <taxon>Burkholderiales</taxon>
        <taxon>Oxalobacteraceae</taxon>
        <taxon>Janthinobacterium</taxon>
    </lineage>
</organism>
<evidence type="ECO:0000256" key="16">
    <source>
        <dbReference type="RuleBase" id="RU003357"/>
    </source>
</evidence>
<keyword evidence="5" id="KW-0410">Iron transport</keyword>
<evidence type="ECO:0000256" key="2">
    <source>
        <dbReference type="ARBA" id="ARBA00009810"/>
    </source>
</evidence>
<dbReference type="InterPro" id="IPR037066">
    <property type="entry name" value="Plug_dom_sf"/>
</dbReference>
<gene>
    <name evidence="20" type="ORF">RB624_19055</name>
</gene>
<evidence type="ECO:0000313" key="20">
    <source>
        <dbReference type="EMBL" id="MDQ4627995.1"/>
    </source>
</evidence>
<keyword evidence="3 14" id="KW-0813">Transport</keyword>
<keyword evidence="4 14" id="KW-1134">Transmembrane beta strand</keyword>
<protein>
    <submittedName>
        <fullName evidence="20">TonB-dependent siderophore receptor</fullName>
    </submittedName>
</protein>
<keyword evidence="10 16" id="KW-0798">TonB box</keyword>
<evidence type="ECO:0000256" key="17">
    <source>
        <dbReference type="SAM" id="SignalP"/>
    </source>
</evidence>
<evidence type="ECO:0000256" key="5">
    <source>
        <dbReference type="ARBA" id="ARBA00022496"/>
    </source>
</evidence>
<evidence type="ECO:0000259" key="18">
    <source>
        <dbReference type="Pfam" id="PF00593"/>
    </source>
</evidence>
<evidence type="ECO:0000256" key="9">
    <source>
        <dbReference type="ARBA" id="ARBA00023065"/>
    </source>
</evidence>
<feature type="chain" id="PRO_5045842545" evidence="17">
    <location>
        <begin position="33"/>
        <end position="706"/>
    </location>
</feature>
<dbReference type="Pfam" id="PF00593">
    <property type="entry name" value="TonB_dep_Rec_b-barrel"/>
    <property type="match status" value="1"/>
</dbReference>
<dbReference type="InterPro" id="IPR010105">
    <property type="entry name" value="TonB_sidphr_rcpt"/>
</dbReference>
<name>A0ABU0XWQ8_9BURK</name>
<dbReference type="PANTHER" id="PTHR30442:SF0">
    <property type="entry name" value="FE(3+) DICITRATE TRANSPORT PROTEIN FECA"/>
    <property type="match status" value="1"/>
</dbReference>
<dbReference type="RefSeq" id="WP_307779874.1">
    <property type="nucleotide sequence ID" value="NZ_JAVFKP010000004.1"/>
</dbReference>
<dbReference type="InterPro" id="IPR000531">
    <property type="entry name" value="Beta-barrel_TonB"/>
</dbReference>
<feature type="signal peptide" evidence="17">
    <location>
        <begin position="1"/>
        <end position="32"/>
    </location>
</feature>
<accession>A0ABU0XWQ8</accession>
<feature type="domain" description="TonB-dependent receptor plug" evidence="19">
    <location>
        <begin position="67"/>
        <end position="180"/>
    </location>
</feature>
<dbReference type="Gene3D" id="2.40.170.20">
    <property type="entry name" value="TonB-dependent receptor, beta-barrel domain"/>
    <property type="match status" value="1"/>
</dbReference>
<dbReference type="InterPro" id="IPR012910">
    <property type="entry name" value="Plug_dom"/>
</dbReference>
<dbReference type="PROSITE" id="PS01156">
    <property type="entry name" value="TONB_DEPENDENT_REC_2"/>
    <property type="match status" value="1"/>
</dbReference>
<reference evidence="20 21" key="1">
    <citation type="submission" date="2023-08" db="EMBL/GenBank/DDBJ databases">
        <title>Draft genome sequence of Janthinobacterium lividum.</title>
        <authorList>
            <person name="Chun B.H."/>
            <person name="Lee Y."/>
        </authorList>
    </citation>
    <scope>NUCLEOTIDE SEQUENCE [LARGE SCALE GENOMIC DNA]</scope>
    <source>
        <strain evidence="20 21">AMJK</strain>
    </source>
</reference>
<evidence type="ECO:0000256" key="12">
    <source>
        <dbReference type="ARBA" id="ARBA00023170"/>
    </source>
</evidence>
<sequence>MAATPFTLPFSLRPCALAIALACLGVSFSAQAQEANAANTADNAGPILESIQVSSNLLGTSMAASTKNFAGARTVVQKDDIENSGAASLSDVMRRIPGVQISDNSGSAGSAISLNIGVRGLAGRYSPRSTVLLDGIPMSVAPYGQPQLSFAPVSLANVETVDVVRGGGAVRFGPQNVGGIINFKTRRVPTTPGITGDATVRYNSYSEVGHNTQASIFAGTQLDSGLGLAVLYSGIRGSDWRVGSDEKVNDFALKFRYDLNPTAEVYAKLSYYDVTSRTPGGLTAAQYKADPFQNTRPTDYWSGERKAFDIGYLNAISSTQEFEVRAYYNKSSRESTLINAGRTGLGRQPRNYETTAIEPRYTQRFTTGKVSQDITVGYRYLAERADETIYNIVIASGVKQKPTRFADNSTDAQAVYIDDKIAIDAWRITPGVRYEHIKTERFNHLPTDQKIELLNNKALPSLNVAYLLNNNVTLFSNYNSSFGAVQNTQLNSQSDKNPLQPELAKTAELGARWKSSQLSAEATLFNIKFDNQIQSVGSGESAVFYNVGATHHRGLETAIDYHFDKSGPLAGLNAYATYTYTKATLQDGVNAGNDVPFYSRNTDTVGAHYQLGAWGFDLSSNHQSRQFADEANTVAENAAGNLGIIPGFRTWNTQVKWKVPGQNGLELVAGVNNLSDKRYFTRTSDGNLGKMVGAPRMVYLQGRLAF</sequence>
<proteinExistence type="inferred from homology"/>
<evidence type="ECO:0000259" key="19">
    <source>
        <dbReference type="Pfam" id="PF07715"/>
    </source>
</evidence>
<dbReference type="NCBIfam" id="TIGR01783">
    <property type="entry name" value="TonB-siderophor"/>
    <property type="match status" value="1"/>
</dbReference>
<keyword evidence="7 17" id="KW-0732">Signal</keyword>
<dbReference type="Proteomes" id="UP001237592">
    <property type="component" value="Unassembled WGS sequence"/>
</dbReference>
<evidence type="ECO:0000313" key="21">
    <source>
        <dbReference type="Proteomes" id="UP001237592"/>
    </source>
</evidence>
<dbReference type="SUPFAM" id="SSF56935">
    <property type="entry name" value="Porins"/>
    <property type="match status" value="1"/>
</dbReference>
<evidence type="ECO:0000256" key="6">
    <source>
        <dbReference type="ARBA" id="ARBA00022692"/>
    </source>
</evidence>
<evidence type="ECO:0000256" key="8">
    <source>
        <dbReference type="ARBA" id="ARBA00023004"/>
    </source>
</evidence>
<evidence type="ECO:0000256" key="10">
    <source>
        <dbReference type="ARBA" id="ARBA00023077"/>
    </source>
</evidence>
<dbReference type="EMBL" id="JAVFKP010000004">
    <property type="protein sequence ID" value="MDQ4627995.1"/>
    <property type="molecule type" value="Genomic_DNA"/>
</dbReference>
<evidence type="ECO:0000256" key="11">
    <source>
        <dbReference type="ARBA" id="ARBA00023136"/>
    </source>
</evidence>
<evidence type="ECO:0000256" key="14">
    <source>
        <dbReference type="PROSITE-ProRule" id="PRU01360"/>
    </source>
</evidence>
<keyword evidence="12 20" id="KW-0675">Receptor</keyword>
<keyword evidence="8" id="KW-0408">Iron</keyword>
<dbReference type="Gene3D" id="2.170.130.10">
    <property type="entry name" value="TonB-dependent receptor, plug domain"/>
    <property type="match status" value="1"/>
</dbReference>
<evidence type="ECO:0000256" key="4">
    <source>
        <dbReference type="ARBA" id="ARBA00022452"/>
    </source>
</evidence>
<feature type="domain" description="TonB-dependent receptor-like beta-barrel" evidence="18">
    <location>
        <begin position="259"/>
        <end position="674"/>
    </location>
</feature>
<dbReference type="Pfam" id="PF07715">
    <property type="entry name" value="Plug"/>
    <property type="match status" value="1"/>
</dbReference>
<dbReference type="PANTHER" id="PTHR30442">
    <property type="entry name" value="IRON III DICITRATE TRANSPORT PROTEIN FECA"/>
    <property type="match status" value="1"/>
</dbReference>
<dbReference type="InterPro" id="IPR036942">
    <property type="entry name" value="Beta-barrel_TonB_sf"/>
</dbReference>
<keyword evidence="9" id="KW-0406">Ion transport</keyword>
<evidence type="ECO:0000256" key="13">
    <source>
        <dbReference type="ARBA" id="ARBA00023237"/>
    </source>
</evidence>
<dbReference type="PROSITE" id="PS52016">
    <property type="entry name" value="TONB_DEPENDENT_REC_3"/>
    <property type="match status" value="1"/>
</dbReference>
<evidence type="ECO:0000256" key="3">
    <source>
        <dbReference type="ARBA" id="ARBA00022448"/>
    </source>
</evidence>
<comment type="caution">
    <text evidence="20">The sequence shown here is derived from an EMBL/GenBank/DDBJ whole genome shotgun (WGS) entry which is preliminary data.</text>
</comment>
<keyword evidence="13 14" id="KW-0998">Cell outer membrane</keyword>
<comment type="similarity">
    <text evidence="2 14 16">Belongs to the TonB-dependent receptor family.</text>
</comment>